<dbReference type="AlphaFoldDB" id="A0A453C2L9"/>
<dbReference type="Gramene" id="AET2Gv20713600.10">
    <property type="protein sequence ID" value="AET2Gv20713600.10"/>
    <property type="gene ID" value="AET2Gv20713600"/>
</dbReference>
<evidence type="ECO:0000313" key="1">
    <source>
        <dbReference type="EnsemblPlants" id="AET2Gv20713600.10"/>
    </source>
</evidence>
<dbReference type="EnsemblPlants" id="AET2Gv20713600.10">
    <property type="protein sequence ID" value="AET2Gv20713600.10"/>
    <property type="gene ID" value="AET2Gv20713600"/>
</dbReference>
<reference evidence="2" key="1">
    <citation type="journal article" date="2014" name="Science">
        <title>Ancient hybridizations among the ancestral genomes of bread wheat.</title>
        <authorList>
            <consortium name="International Wheat Genome Sequencing Consortium,"/>
            <person name="Marcussen T."/>
            <person name="Sandve S.R."/>
            <person name="Heier L."/>
            <person name="Spannagl M."/>
            <person name="Pfeifer M."/>
            <person name="Jakobsen K.S."/>
            <person name="Wulff B.B."/>
            <person name="Steuernagel B."/>
            <person name="Mayer K.F."/>
            <person name="Olsen O.A."/>
        </authorList>
    </citation>
    <scope>NUCLEOTIDE SEQUENCE [LARGE SCALE GENOMIC DNA]</scope>
    <source>
        <strain evidence="2">cv. AL8/78</strain>
    </source>
</reference>
<organism evidence="1 2">
    <name type="scientific">Aegilops tauschii subsp. strangulata</name>
    <name type="common">Goatgrass</name>
    <dbReference type="NCBI Taxonomy" id="200361"/>
    <lineage>
        <taxon>Eukaryota</taxon>
        <taxon>Viridiplantae</taxon>
        <taxon>Streptophyta</taxon>
        <taxon>Embryophyta</taxon>
        <taxon>Tracheophyta</taxon>
        <taxon>Spermatophyta</taxon>
        <taxon>Magnoliopsida</taxon>
        <taxon>Liliopsida</taxon>
        <taxon>Poales</taxon>
        <taxon>Poaceae</taxon>
        <taxon>BOP clade</taxon>
        <taxon>Pooideae</taxon>
        <taxon>Triticodae</taxon>
        <taxon>Triticeae</taxon>
        <taxon>Triticinae</taxon>
        <taxon>Aegilops</taxon>
    </lineage>
</organism>
<accession>A0A453C2L9</accession>
<evidence type="ECO:0000313" key="2">
    <source>
        <dbReference type="Proteomes" id="UP000015105"/>
    </source>
</evidence>
<reference evidence="1" key="3">
    <citation type="journal article" date="2017" name="Nature">
        <title>Genome sequence of the progenitor of the wheat D genome Aegilops tauschii.</title>
        <authorList>
            <person name="Luo M.C."/>
            <person name="Gu Y.Q."/>
            <person name="Puiu D."/>
            <person name="Wang H."/>
            <person name="Twardziok S.O."/>
            <person name="Deal K.R."/>
            <person name="Huo N."/>
            <person name="Zhu T."/>
            <person name="Wang L."/>
            <person name="Wang Y."/>
            <person name="McGuire P.E."/>
            <person name="Liu S."/>
            <person name="Long H."/>
            <person name="Ramasamy R.K."/>
            <person name="Rodriguez J.C."/>
            <person name="Van S.L."/>
            <person name="Yuan L."/>
            <person name="Wang Z."/>
            <person name="Xia Z."/>
            <person name="Xiao L."/>
            <person name="Anderson O.D."/>
            <person name="Ouyang S."/>
            <person name="Liang Y."/>
            <person name="Zimin A.V."/>
            <person name="Pertea G."/>
            <person name="Qi P."/>
            <person name="Bennetzen J.L."/>
            <person name="Dai X."/>
            <person name="Dawson M.W."/>
            <person name="Muller H.G."/>
            <person name="Kugler K."/>
            <person name="Rivarola-Duarte L."/>
            <person name="Spannagl M."/>
            <person name="Mayer K.F.X."/>
            <person name="Lu F.H."/>
            <person name="Bevan M.W."/>
            <person name="Leroy P."/>
            <person name="Li P."/>
            <person name="You F.M."/>
            <person name="Sun Q."/>
            <person name="Liu Z."/>
            <person name="Lyons E."/>
            <person name="Wicker T."/>
            <person name="Salzberg S.L."/>
            <person name="Devos K.M."/>
            <person name="Dvorak J."/>
        </authorList>
    </citation>
    <scope>NUCLEOTIDE SEQUENCE [LARGE SCALE GENOMIC DNA]</scope>
    <source>
        <strain evidence="1">cv. AL8/78</strain>
    </source>
</reference>
<name>A0A453C2L9_AEGTS</name>
<keyword evidence="2" id="KW-1185">Reference proteome</keyword>
<reference evidence="1" key="4">
    <citation type="submission" date="2019-03" db="UniProtKB">
        <authorList>
            <consortium name="EnsemblPlants"/>
        </authorList>
    </citation>
    <scope>IDENTIFICATION</scope>
</reference>
<dbReference type="Proteomes" id="UP000015105">
    <property type="component" value="Chromosome 2D"/>
</dbReference>
<protein>
    <submittedName>
        <fullName evidence="1">Uncharacterized protein</fullName>
    </submittedName>
</protein>
<reference evidence="1" key="5">
    <citation type="journal article" date="2021" name="G3 (Bethesda)">
        <title>Aegilops tauschii genome assembly Aet v5.0 features greater sequence contiguity and improved annotation.</title>
        <authorList>
            <person name="Wang L."/>
            <person name="Zhu T."/>
            <person name="Rodriguez J.C."/>
            <person name="Deal K.R."/>
            <person name="Dubcovsky J."/>
            <person name="McGuire P.E."/>
            <person name="Lux T."/>
            <person name="Spannagl M."/>
            <person name="Mayer K.F.X."/>
            <person name="Baldrich P."/>
            <person name="Meyers B.C."/>
            <person name="Huo N."/>
            <person name="Gu Y.Q."/>
            <person name="Zhou H."/>
            <person name="Devos K.M."/>
            <person name="Bennetzen J.L."/>
            <person name="Unver T."/>
            <person name="Budak H."/>
            <person name="Gulick P.J."/>
            <person name="Galiba G."/>
            <person name="Kalapos B."/>
            <person name="Nelson D.R."/>
            <person name="Li P."/>
            <person name="You F.M."/>
            <person name="Luo M.C."/>
            <person name="Dvorak J."/>
        </authorList>
    </citation>
    <scope>NUCLEOTIDE SEQUENCE [LARGE SCALE GENOMIC DNA]</scope>
    <source>
        <strain evidence="1">cv. AL8/78</strain>
    </source>
</reference>
<proteinExistence type="predicted"/>
<reference evidence="2" key="2">
    <citation type="journal article" date="2017" name="Nat. Plants">
        <title>The Aegilops tauschii genome reveals multiple impacts of transposons.</title>
        <authorList>
            <person name="Zhao G."/>
            <person name="Zou C."/>
            <person name="Li K."/>
            <person name="Wang K."/>
            <person name="Li T."/>
            <person name="Gao L."/>
            <person name="Zhang X."/>
            <person name="Wang H."/>
            <person name="Yang Z."/>
            <person name="Liu X."/>
            <person name="Jiang W."/>
            <person name="Mao L."/>
            <person name="Kong X."/>
            <person name="Jiao Y."/>
            <person name="Jia J."/>
        </authorList>
    </citation>
    <scope>NUCLEOTIDE SEQUENCE [LARGE SCALE GENOMIC DNA]</scope>
    <source>
        <strain evidence="2">cv. AL8/78</strain>
    </source>
</reference>
<sequence>MYDLSTPWVDDKIIQSLGPACQEPSSFWRSCYLNEGESAVEEHDGSNLPSSRV</sequence>